<feature type="region of interest" description="Disordered" evidence="1">
    <location>
        <begin position="176"/>
        <end position="196"/>
    </location>
</feature>
<comment type="caution">
    <text evidence="2">The sequence shown here is derived from an EMBL/GenBank/DDBJ whole genome shotgun (WGS) entry which is preliminary data.</text>
</comment>
<proteinExistence type="predicted"/>
<dbReference type="OrthoDB" id="424543at2759"/>
<organism evidence="2 3">
    <name type="scientific">Ladona fulva</name>
    <name type="common">Scarce chaser dragonfly</name>
    <name type="synonym">Libellula fulva</name>
    <dbReference type="NCBI Taxonomy" id="123851"/>
    <lineage>
        <taxon>Eukaryota</taxon>
        <taxon>Metazoa</taxon>
        <taxon>Ecdysozoa</taxon>
        <taxon>Arthropoda</taxon>
        <taxon>Hexapoda</taxon>
        <taxon>Insecta</taxon>
        <taxon>Pterygota</taxon>
        <taxon>Palaeoptera</taxon>
        <taxon>Odonata</taxon>
        <taxon>Epiprocta</taxon>
        <taxon>Anisoptera</taxon>
        <taxon>Libelluloidea</taxon>
        <taxon>Libellulidae</taxon>
        <taxon>Ladona</taxon>
    </lineage>
</organism>
<sequence length="196" mass="22939">MNESEKLGLKINDTQAKEMHFSRRQNENRGPLKIDGLEFEKLDYFIFLGGTNVISEIKSRRIIWVWHILNNEEGCVLKEVLKGNLEGRRPRGRPQKLWWNQVKTGLKKVVATEEDVEDRFRWRGYVDVARYQLGYRLPLEQTCTGPRATRCIKPSPRALMSPRFLCPPHEGPSFRRPCAVKGKEKGGERYREEISR</sequence>
<evidence type="ECO:0000256" key="1">
    <source>
        <dbReference type="SAM" id="MobiDB-lite"/>
    </source>
</evidence>
<name>A0A8K0K183_LADFU</name>
<evidence type="ECO:0000313" key="2">
    <source>
        <dbReference type="EMBL" id="KAG8226412.1"/>
    </source>
</evidence>
<reference evidence="2" key="1">
    <citation type="submission" date="2013-04" db="EMBL/GenBank/DDBJ databases">
        <authorList>
            <person name="Qu J."/>
            <person name="Murali S.C."/>
            <person name="Bandaranaike D."/>
            <person name="Bellair M."/>
            <person name="Blankenburg K."/>
            <person name="Chao H."/>
            <person name="Dinh H."/>
            <person name="Doddapaneni H."/>
            <person name="Downs B."/>
            <person name="Dugan-Rocha S."/>
            <person name="Elkadiri S."/>
            <person name="Gnanaolivu R.D."/>
            <person name="Hernandez B."/>
            <person name="Javaid M."/>
            <person name="Jayaseelan J.C."/>
            <person name="Lee S."/>
            <person name="Li M."/>
            <person name="Ming W."/>
            <person name="Munidasa M."/>
            <person name="Muniz J."/>
            <person name="Nguyen L."/>
            <person name="Ongeri F."/>
            <person name="Osuji N."/>
            <person name="Pu L.-L."/>
            <person name="Puazo M."/>
            <person name="Qu C."/>
            <person name="Quiroz J."/>
            <person name="Raj R."/>
            <person name="Weissenberger G."/>
            <person name="Xin Y."/>
            <person name="Zou X."/>
            <person name="Han Y."/>
            <person name="Richards S."/>
            <person name="Worley K."/>
            <person name="Muzny D."/>
            <person name="Gibbs R."/>
        </authorList>
    </citation>
    <scope>NUCLEOTIDE SEQUENCE</scope>
    <source>
        <strain evidence="2">Sampled in the wild</strain>
    </source>
</reference>
<accession>A0A8K0K183</accession>
<protein>
    <submittedName>
        <fullName evidence="2">Uncharacterized protein</fullName>
    </submittedName>
</protein>
<dbReference type="EMBL" id="KZ308279">
    <property type="protein sequence ID" value="KAG8226412.1"/>
    <property type="molecule type" value="Genomic_DNA"/>
</dbReference>
<dbReference type="AlphaFoldDB" id="A0A8K0K183"/>
<feature type="compositionally biased region" description="Basic and acidic residues" evidence="1">
    <location>
        <begin position="181"/>
        <end position="196"/>
    </location>
</feature>
<gene>
    <name evidence="2" type="ORF">J437_LFUL012508</name>
</gene>
<keyword evidence="3" id="KW-1185">Reference proteome</keyword>
<reference evidence="2" key="2">
    <citation type="submission" date="2017-10" db="EMBL/GenBank/DDBJ databases">
        <title>Ladona fulva Genome sequencing and assembly.</title>
        <authorList>
            <person name="Murali S."/>
            <person name="Richards S."/>
            <person name="Bandaranaike D."/>
            <person name="Bellair M."/>
            <person name="Blankenburg K."/>
            <person name="Chao H."/>
            <person name="Dinh H."/>
            <person name="Doddapaneni H."/>
            <person name="Dugan-Rocha S."/>
            <person name="Elkadiri S."/>
            <person name="Gnanaolivu R."/>
            <person name="Hernandez B."/>
            <person name="Skinner E."/>
            <person name="Javaid M."/>
            <person name="Lee S."/>
            <person name="Li M."/>
            <person name="Ming W."/>
            <person name="Munidasa M."/>
            <person name="Muniz J."/>
            <person name="Nguyen L."/>
            <person name="Hughes D."/>
            <person name="Osuji N."/>
            <person name="Pu L.-L."/>
            <person name="Puazo M."/>
            <person name="Qu C."/>
            <person name="Quiroz J."/>
            <person name="Raj R."/>
            <person name="Weissenberger G."/>
            <person name="Xin Y."/>
            <person name="Zou X."/>
            <person name="Han Y."/>
            <person name="Worley K."/>
            <person name="Muzny D."/>
            <person name="Gibbs R."/>
        </authorList>
    </citation>
    <scope>NUCLEOTIDE SEQUENCE</scope>
    <source>
        <strain evidence="2">Sampled in the wild</strain>
    </source>
</reference>
<dbReference type="Proteomes" id="UP000792457">
    <property type="component" value="Unassembled WGS sequence"/>
</dbReference>
<evidence type="ECO:0000313" key="3">
    <source>
        <dbReference type="Proteomes" id="UP000792457"/>
    </source>
</evidence>